<evidence type="ECO:0000313" key="2">
    <source>
        <dbReference type="EMBL" id="GJC86320.1"/>
    </source>
</evidence>
<evidence type="ECO:0000256" key="1">
    <source>
        <dbReference type="SAM" id="MobiDB-lite"/>
    </source>
</evidence>
<keyword evidence="3" id="KW-1185">Reference proteome</keyword>
<organism evidence="2 3">
    <name type="scientific">Colletotrichum liriopes</name>
    <dbReference type="NCBI Taxonomy" id="708192"/>
    <lineage>
        <taxon>Eukaryota</taxon>
        <taxon>Fungi</taxon>
        <taxon>Dikarya</taxon>
        <taxon>Ascomycota</taxon>
        <taxon>Pezizomycotina</taxon>
        <taxon>Sordariomycetes</taxon>
        <taxon>Hypocreomycetidae</taxon>
        <taxon>Glomerellales</taxon>
        <taxon>Glomerellaceae</taxon>
        <taxon>Colletotrichum</taxon>
        <taxon>Colletotrichum spaethianum species complex</taxon>
    </lineage>
</organism>
<comment type="caution">
    <text evidence="2">The sequence shown here is derived from an EMBL/GenBank/DDBJ whole genome shotgun (WGS) entry which is preliminary data.</text>
</comment>
<dbReference type="AlphaFoldDB" id="A0AA37LUX8"/>
<name>A0AA37LUX8_9PEZI</name>
<reference evidence="2 3" key="1">
    <citation type="submission" date="2021-07" db="EMBL/GenBank/DDBJ databases">
        <title>Genome data of Colletotrichum spaethianum.</title>
        <authorList>
            <person name="Utami Y.D."/>
            <person name="Hiruma K."/>
        </authorList>
    </citation>
    <scope>NUCLEOTIDE SEQUENCE [LARGE SCALE GENOMIC DNA]</scope>
    <source>
        <strain evidence="2 3">MAFF 242679</strain>
    </source>
</reference>
<accession>A0AA37LUX8</accession>
<gene>
    <name evidence="2" type="ORF">ColLi_09158</name>
</gene>
<proteinExistence type="predicted"/>
<evidence type="ECO:0000313" key="3">
    <source>
        <dbReference type="Proteomes" id="UP001055172"/>
    </source>
</evidence>
<dbReference type="EMBL" id="BPPX01000021">
    <property type="protein sequence ID" value="GJC86320.1"/>
    <property type="molecule type" value="Genomic_DNA"/>
</dbReference>
<feature type="region of interest" description="Disordered" evidence="1">
    <location>
        <begin position="1"/>
        <end position="38"/>
    </location>
</feature>
<dbReference type="Proteomes" id="UP001055172">
    <property type="component" value="Unassembled WGS sequence"/>
</dbReference>
<sequence>MALASQLGAAGQFPVHTEGHVQSHPPGHLGDPNQGQSTICLAGQVEKIELNQDHGRDKMESA</sequence>
<protein>
    <submittedName>
        <fullName evidence="2">Uncharacterized protein</fullName>
    </submittedName>
</protein>